<dbReference type="OrthoDB" id="9789813at2"/>
<reference evidence="1 2" key="1">
    <citation type="journal article" date="2015" name="Genome Announc.">
        <title>Expanding the biotechnology potential of lactobacilli through comparative genomics of 213 strains and associated genera.</title>
        <authorList>
            <person name="Sun Z."/>
            <person name="Harris H.M."/>
            <person name="McCann A."/>
            <person name="Guo C."/>
            <person name="Argimon S."/>
            <person name="Zhang W."/>
            <person name="Yang X."/>
            <person name="Jeffery I.B."/>
            <person name="Cooney J.C."/>
            <person name="Kagawa T.F."/>
            <person name="Liu W."/>
            <person name="Song Y."/>
            <person name="Salvetti E."/>
            <person name="Wrobel A."/>
            <person name="Rasinkangas P."/>
            <person name="Parkhill J."/>
            <person name="Rea M.C."/>
            <person name="O'Sullivan O."/>
            <person name="Ritari J."/>
            <person name="Douillard F.P."/>
            <person name="Paul Ross R."/>
            <person name="Yang R."/>
            <person name="Briner A.E."/>
            <person name="Felis G.E."/>
            <person name="de Vos W.M."/>
            <person name="Barrangou R."/>
            <person name="Klaenhammer T.R."/>
            <person name="Caufield P.W."/>
            <person name="Cui Y."/>
            <person name="Zhang H."/>
            <person name="O'Toole P.W."/>
        </authorList>
    </citation>
    <scope>NUCLEOTIDE SEQUENCE [LARGE SCALE GENOMIC DNA]</scope>
    <source>
        <strain evidence="1 2">DSM 24716</strain>
    </source>
</reference>
<dbReference type="SUPFAM" id="SSF142906">
    <property type="entry name" value="YjbR-like"/>
    <property type="match status" value="1"/>
</dbReference>
<accession>A0A0R2LGV6</accession>
<dbReference type="PANTHER" id="PTHR35145">
    <property type="entry name" value="CYTOPLASMIC PROTEIN-RELATED"/>
    <property type="match status" value="1"/>
</dbReference>
<dbReference type="InterPro" id="IPR007351">
    <property type="entry name" value="YjbR"/>
</dbReference>
<evidence type="ECO:0000313" key="1">
    <source>
        <dbReference type="EMBL" id="KRO00769.1"/>
    </source>
</evidence>
<comment type="caution">
    <text evidence="1">The sequence shown here is derived from an EMBL/GenBank/DDBJ whole genome shotgun (WGS) entry which is preliminary data.</text>
</comment>
<proteinExistence type="predicted"/>
<dbReference type="STRING" id="993692.IV57_GL000089"/>
<dbReference type="Proteomes" id="UP000051006">
    <property type="component" value="Unassembled WGS sequence"/>
</dbReference>
<dbReference type="InterPro" id="IPR058532">
    <property type="entry name" value="YjbR/MT2646/Rv2570-like"/>
</dbReference>
<protein>
    <recommendedName>
        <fullName evidence="3">MmcQ family protein</fullName>
    </recommendedName>
</protein>
<dbReference type="EMBL" id="JQCF01000001">
    <property type="protein sequence ID" value="KRO00769.1"/>
    <property type="molecule type" value="Genomic_DNA"/>
</dbReference>
<dbReference type="InterPro" id="IPR038056">
    <property type="entry name" value="YjbR-like_sf"/>
</dbReference>
<organism evidence="1 2">
    <name type="scientific">Companilactobacillus kimchiensis</name>
    <dbReference type="NCBI Taxonomy" id="993692"/>
    <lineage>
        <taxon>Bacteria</taxon>
        <taxon>Bacillati</taxon>
        <taxon>Bacillota</taxon>
        <taxon>Bacilli</taxon>
        <taxon>Lactobacillales</taxon>
        <taxon>Lactobacillaceae</taxon>
        <taxon>Companilactobacillus</taxon>
    </lineage>
</organism>
<name>A0A0R2LGV6_9LACO</name>
<dbReference type="Pfam" id="PF04237">
    <property type="entry name" value="YjbR"/>
    <property type="match status" value="1"/>
</dbReference>
<evidence type="ECO:0000313" key="2">
    <source>
        <dbReference type="Proteomes" id="UP000051006"/>
    </source>
</evidence>
<keyword evidence="2" id="KW-1185">Reference proteome</keyword>
<dbReference type="PANTHER" id="PTHR35145:SF1">
    <property type="entry name" value="CYTOPLASMIC PROTEIN"/>
    <property type="match status" value="1"/>
</dbReference>
<dbReference type="RefSeq" id="WP_057879509.1">
    <property type="nucleotide sequence ID" value="NZ_JQCF01000001.1"/>
</dbReference>
<gene>
    <name evidence="1" type="ORF">IV57_GL000089</name>
</gene>
<dbReference type="Gene3D" id="3.90.1150.30">
    <property type="match status" value="1"/>
</dbReference>
<dbReference type="AlphaFoldDB" id="A0A0R2LGV6"/>
<dbReference type="PATRIC" id="fig|993692.3.peg.89"/>
<evidence type="ECO:0008006" key="3">
    <source>
        <dbReference type="Google" id="ProtNLM"/>
    </source>
</evidence>
<sequence length="220" mass="25461">MAIVNFENKKMNLTKLISFGFSKDGAAYSYVTPIVNDQFQLRVSISKDDQIETHVIDQTTNEEYVLHLAAKASGEFVGQVAAEYRQVLAEIKNDCYDDDVFKSSQAITIIKYVNKIYENQLEFLWEKFPKNAIWRRNDTHKWYGALLTVKKSKLGIDSEEEVTVLDMRGNVTEIEKIVDGQNYFPGYHMNKKNWYTIILDDSVANNEIFERLQDSYALAK</sequence>